<protein>
    <submittedName>
        <fullName evidence="2">CPCC family cysteine-rich protein</fullName>
    </submittedName>
</protein>
<evidence type="ECO:0000313" key="3">
    <source>
        <dbReference type="Proteomes" id="UP001596047"/>
    </source>
</evidence>
<dbReference type="RefSeq" id="WP_379192879.1">
    <property type="nucleotide sequence ID" value="NZ_JBHSOW010000150.1"/>
</dbReference>
<accession>A0ABW0W6P1</accession>
<name>A0ABW0W6P1_9BACL</name>
<sequence length="34" mass="3843">MCPICFWEDDPFQEINVYDLGANKIPLVGVAPTF</sequence>
<reference evidence="3" key="1">
    <citation type="journal article" date="2019" name="Int. J. Syst. Evol. Microbiol.">
        <title>The Global Catalogue of Microorganisms (GCM) 10K type strain sequencing project: providing services to taxonomists for standard genome sequencing and annotation.</title>
        <authorList>
            <consortium name="The Broad Institute Genomics Platform"/>
            <consortium name="The Broad Institute Genome Sequencing Center for Infectious Disease"/>
            <person name="Wu L."/>
            <person name="Ma J."/>
        </authorList>
    </citation>
    <scope>NUCLEOTIDE SEQUENCE [LARGE SCALE GENOMIC DNA]</scope>
    <source>
        <strain evidence="3">CGMCC 1.3240</strain>
    </source>
</reference>
<keyword evidence="3" id="KW-1185">Reference proteome</keyword>
<evidence type="ECO:0000313" key="2">
    <source>
        <dbReference type="EMBL" id="MFC5653871.1"/>
    </source>
</evidence>
<dbReference type="EMBL" id="JBHSOW010000150">
    <property type="protein sequence ID" value="MFC5653871.1"/>
    <property type="molecule type" value="Genomic_DNA"/>
</dbReference>
<gene>
    <name evidence="2" type="ORF">ACFPYJ_33130</name>
</gene>
<dbReference type="Proteomes" id="UP001596047">
    <property type="component" value="Unassembled WGS sequence"/>
</dbReference>
<feature type="domain" description="Cysteine-rich CPCC" evidence="1">
    <location>
        <begin position="1"/>
        <end position="28"/>
    </location>
</feature>
<comment type="caution">
    <text evidence="2">The sequence shown here is derived from an EMBL/GenBank/DDBJ whole genome shotgun (WGS) entry which is preliminary data.</text>
</comment>
<evidence type="ECO:0000259" key="1">
    <source>
        <dbReference type="Pfam" id="PF14206"/>
    </source>
</evidence>
<dbReference type="InterPro" id="IPR025983">
    <property type="entry name" value="Cys_rich_CPCC"/>
</dbReference>
<organism evidence="2 3">
    <name type="scientific">Paenibacillus solisilvae</name>
    <dbReference type="NCBI Taxonomy" id="2486751"/>
    <lineage>
        <taxon>Bacteria</taxon>
        <taxon>Bacillati</taxon>
        <taxon>Bacillota</taxon>
        <taxon>Bacilli</taxon>
        <taxon>Bacillales</taxon>
        <taxon>Paenibacillaceae</taxon>
        <taxon>Paenibacillus</taxon>
    </lineage>
</organism>
<dbReference type="Pfam" id="PF14206">
    <property type="entry name" value="Cys_rich_CPCC"/>
    <property type="match status" value="1"/>
</dbReference>
<proteinExistence type="predicted"/>